<dbReference type="SUPFAM" id="SSF54975">
    <property type="entry name" value="Acylphosphatase/BLUF domain-like"/>
    <property type="match status" value="1"/>
</dbReference>
<dbReference type="RefSeq" id="WP_169529127.1">
    <property type="nucleotide sequence ID" value="NZ_JABBGH010000001.1"/>
</dbReference>
<proteinExistence type="predicted"/>
<evidence type="ECO:0000259" key="1">
    <source>
        <dbReference type="PROSITE" id="PS50925"/>
    </source>
</evidence>
<gene>
    <name evidence="2" type="ORF">HHL22_01080</name>
</gene>
<sequence>MSEATANLSEAALLTLLQQAWAEHQRAQLTGLLLYRDGRFLQILEGPETPLREFFSRVAADPRHGKLELLADGPKPVSDFQDWHMSFACTVPGQCTQLPGYLQLEHLLALTKSTSVRHLLHEFLVADYVPLH</sequence>
<reference evidence="2 3" key="1">
    <citation type="submission" date="2020-04" db="EMBL/GenBank/DDBJ databases">
        <title>Hymenobacter polaris sp. nov., isolated from Arctic soil.</title>
        <authorList>
            <person name="Dahal R.H."/>
        </authorList>
    </citation>
    <scope>NUCLEOTIDE SEQUENCE [LARGE SCALE GENOMIC DNA]</scope>
    <source>
        <strain evidence="2 3">RP-2-7</strain>
    </source>
</reference>
<dbReference type="PROSITE" id="PS50925">
    <property type="entry name" value="BLUF"/>
    <property type="match status" value="1"/>
</dbReference>
<keyword evidence="3" id="KW-1185">Reference proteome</keyword>
<protein>
    <submittedName>
        <fullName evidence="2">BLUF domain-containing protein</fullName>
    </submittedName>
</protein>
<dbReference type="SMART" id="SM01034">
    <property type="entry name" value="BLUF"/>
    <property type="match status" value="1"/>
</dbReference>
<dbReference type="Gene3D" id="3.30.70.100">
    <property type="match status" value="1"/>
</dbReference>
<dbReference type="Pfam" id="PF04940">
    <property type="entry name" value="BLUF"/>
    <property type="match status" value="1"/>
</dbReference>
<comment type="caution">
    <text evidence="2">The sequence shown here is derived from an EMBL/GenBank/DDBJ whole genome shotgun (WGS) entry which is preliminary data.</text>
</comment>
<dbReference type="AlphaFoldDB" id="A0A7Y0AAK5"/>
<evidence type="ECO:0000313" key="2">
    <source>
        <dbReference type="EMBL" id="NML63788.1"/>
    </source>
</evidence>
<evidence type="ECO:0000313" key="3">
    <source>
        <dbReference type="Proteomes" id="UP000559626"/>
    </source>
</evidence>
<feature type="domain" description="BLUF" evidence="1">
    <location>
        <begin position="1"/>
        <end position="86"/>
    </location>
</feature>
<dbReference type="Proteomes" id="UP000559626">
    <property type="component" value="Unassembled WGS sequence"/>
</dbReference>
<dbReference type="EMBL" id="JABBGH010000001">
    <property type="protein sequence ID" value="NML63788.1"/>
    <property type="molecule type" value="Genomic_DNA"/>
</dbReference>
<accession>A0A7Y0AAK5</accession>
<dbReference type="GO" id="GO:0009882">
    <property type="term" value="F:blue light photoreceptor activity"/>
    <property type="evidence" value="ECO:0007669"/>
    <property type="project" value="InterPro"/>
</dbReference>
<dbReference type="GO" id="GO:0071949">
    <property type="term" value="F:FAD binding"/>
    <property type="evidence" value="ECO:0007669"/>
    <property type="project" value="InterPro"/>
</dbReference>
<dbReference type="InterPro" id="IPR036046">
    <property type="entry name" value="Acylphosphatase-like_dom_sf"/>
</dbReference>
<organism evidence="2 3">
    <name type="scientific">Hymenobacter polaris</name>
    <dbReference type="NCBI Taxonomy" id="2682546"/>
    <lineage>
        <taxon>Bacteria</taxon>
        <taxon>Pseudomonadati</taxon>
        <taxon>Bacteroidota</taxon>
        <taxon>Cytophagia</taxon>
        <taxon>Cytophagales</taxon>
        <taxon>Hymenobacteraceae</taxon>
        <taxon>Hymenobacter</taxon>
    </lineage>
</organism>
<dbReference type="InterPro" id="IPR007024">
    <property type="entry name" value="BLUF_domain"/>
</dbReference>
<name>A0A7Y0AAK5_9BACT</name>